<keyword evidence="2" id="KW-1185">Reference proteome</keyword>
<proteinExistence type="predicted"/>
<organism evidence="1 2">
    <name type="scientific">Avena sativa</name>
    <name type="common">Oat</name>
    <dbReference type="NCBI Taxonomy" id="4498"/>
    <lineage>
        <taxon>Eukaryota</taxon>
        <taxon>Viridiplantae</taxon>
        <taxon>Streptophyta</taxon>
        <taxon>Embryophyta</taxon>
        <taxon>Tracheophyta</taxon>
        <taxon>Spermatophyta</taxon>
        <taxon>Magnoliopsida</taxon>
        <taxon>Liliopsida</taxon>
        <taxon>Poales</taxon>
        <taxon>Poaceae</taxon>
        <taxon>BOP clade</taxon>
        <taxon>Pooideae</taxon>
        <taxon>Poodae</taxon>
        <taxon>Poeae</taxon>
        <taxon>Poeae Chloroplast Group 1 (Aveneae type)</taxon>
        <taxon>Aveninae</taxon>
        <taxon>Avena</taxon>
    </lineage>
</organism>
<reference evidence="1" key="1">
    <citation type="submission" date="2021-05" db="EMBL/GenBank/DDBJ databases">
        <authorList>
            <person name="Scholz U."/>
            <person name="Mascher M."/>
            <person name="Fiebig A."/>
        </authorList>
    </citation>
    <scope>NUCLEOTIDE SEQUENCE [LARGE SCALE GENOMIC DNA]</scope>
</reference>
<name>A0ACD5VX12_AVESA</name>
<protein>
    <submittedName>
        <fullName evidence="1">Uncharacterized protein</fullName>
    </submittedName>
</protein>
<evidence type="ECO:0000313" key="1">
    <source>
        <dbReference type="EnsemblPlants" id="AVESA.00010b.r2.3DG0537750.1.CDS.1"/>
    </source>
</evidence>
<dbReference type="Proteomes" id="UP001732700">
    <property type="component" value="Chromosome 3D"/>
</dbReference>
<reference evidence="1" key="2">
    <citation type="submission" date="2025-09" db="UniProtKB">
        <authorList>
            <consortium name="EnsemblPlants"/>
        </authorList>
    </citation>
    <scope>IDENTIFICATION</scope>
</reference>
<dbReference type="EnsemblPlants" id="AVESA.00010b.r2.3DG0537750.1">
    <property type="protein sequence ID" value="AVESA.00010b.r2.3DG0537750.1.CDS.1"/>
    <property type="gene ID" value="AVESA.00010b.r2.3DG0537750"/>
</dbReference>
<sequence length="483" mass="54464">MARDDNPPPAKRPHADCTGTSSIDGEPPLAKRSRADCTSTSIHSFHPDQLREIFLRLDSLSDLVRAACTCREWRKAAASSPPFRRQFIKRHPAPLLGLFFDPPSPDVPAIPSFAPARGTDPMLVAALLRGDFLLTNLQRRPLSVEPSWFVLDARGGYLLLMNWDEGLLALLNPLAPPHQRFFDVDDIRIFDDHHIGDRQILRAGVIFHDENPERFGIFCLASQGEFRLRAAVFSSDLGIDGGWILSSWLVVPPHPHPDPEIPGGWLESGMRAGNFIYWPYRNRQHVVVLDPTDPNIPRLFVEMIIFPAGMDLDDFGSYTIGETHGGTMSIAYTDVFNIVLMVRGEDGRDAGTWTNVREFDLADELFELLGQFPDGLELVAMRGSIVYFTTSQMYHPSQNPCWFGSLCLETGKGEWLFARAYDAFFQPYHHLSWTSFLEECWQPFVADKFSVTSVGKLGRYKLTRCGLYQSRVGPCGYRIPFSL</sequence>
<accession>A0ACD5VX12</accession>
<evidence type="ECO:0000313" key="2">
    <source>
        <dbReference type="Proteomes" id="UP001732700"/>
    </source>
</evidence>